<sequence>MPKKPFTPEEIAAQRERIMDSASSVMAEVGFHHLSMRKLASQLGMTASNIYNYFPNKEALFVHTRRRGFDMAFADLNEQMANSANATAALYAFAGNLIDFAQRYPGYYQLMFQPPLLSLDHTDGVDQEIQLQVSRMVDEWQSHLLSLLADAVPTIGSKGDALKKQLALFFVSSLHGLIDSYRYKALPQLLSGVDLIPDDVVQTHIGWLLSAIERQAETAH</sequence>
<gene>
    <name evidence="5" type="ORF">MGWOODY_Tha712</name>
</gene>
<dbReference type="PRINTS" id="PR00455">
    <property type="entry name" value="HTHTETR"/>
</dbReference>
<evidence type="ECO:0000256" key="1">
    <source>
        <dbReference type="ARBA" id="ARBA00023015"/>
    </source>
</evidence>
<evidence type="ECO:0000259" key="4">
    <source>
        <dbReference type="PROSITE" id="PS50977"/>
    </source>
</evidence>
<dbReference type="InterPro" id="IPR009057">
    <property type="entry name" value="Homeodomain-like_sf"/>
</dbReference>
<keyword evidence="2" id="KW-0238">DNA-binding</keyword>
<dbReference type="PROSITE" id="PS50977">
    <property type="entry name" value="HTH_TETR_2"/>
    <property type="match status" value="1"/>
</dbReference>
<dbReference type="GO" id="GO:0003700">
    <property type="term" value="F:DNA-binding transcription factor activity"/>
    <property type="evidence" value="ECO:0007669"/>
    <property type="project" value="TreeGrafter"/>
</dbReference>
<keyword evidence="1" id="KW-0805">Transcription regulation</keyword>
<evidence type="ECO:0000256" key="2">
    <source>
        <dbReference type="ARBA" id="ARBA00023125"/>
    </source>
</evidence>
<keyword evidence="3" id="KW-0804">Transcription</keyword>
<dbReference type="InterPro" id="IPR050109">
    <property type="entry name" value="HTH-type_TetR-like_transc_reg"/>
</dbReference>
<reference evidence="5" key="1">
    <citation type="submission" date="2015-10" db="EMBL/GenBank/DDBJ databases">
        <authorList>
            <person name="Gilbert D.G."/>
        </authorList>
    </citation>
    <scope>NUCLEOTIDE SEQUENCE</scope>
</reference>
<dbReference type="GO" id="GO:0000976">
    <property type="term" value="F:transcription cis-regulatory region binding"/>
    <property type="evidence" value="ECO:0007669"/>
    <property type="project" value="TreeGrafter"/>
</dbReference>
<evidence type="ECO:0000256" key="3">
    <source>
        <dbReference type="ARBA" id="ARBA00023163"/>
    </source>
</evidence>
<dbReference type="Pfam" id="PF13305">
    <property type="entry name" value="TetR_C_33"/>
    <property type="match status" value="1"/>
</dbReference>
<dbReference type="PANTHER" id="PTHR30055:SF234">
    <property type="entry name" value="HTH-TYPE TRANSCRIPTIONAL REGULATOR BETI"/>
    <property type="match status" value="1"/>
</dbReference>
<evidence type="ECO:0000313" key="5">
    <source>
        <dbReference type="EMBL" id="CUS41153.1"/>
    </source>
</evidence>
<dbReference type="PANTHER" id="PTHR30055">
    <property type="entry name" value="HTH-TYPE TRANSCRIPTIONAL REGULATOR RUTR"/>
    <property type="match status" value="1"/>
</dbReference>
<dbReference type="InterPro" id="IPR001647">
    <property type="entry name" value="HTH_TetR"/>
</dbReference>
<dbReference type="SUPFAM" id="SSF46689">
    <property type="entry name" value="Homeodomain-like"/>
    <property type="match status" value="1"/>
</dbReference>
<dbReference type="EMBL" id="CZQC01000036">
    <property type="protein sequence ID" value="CUS41153.1"/>
    <property type="molecule type" value="Genomic_DNA"/>
</dbReference>
<feature type="domain" description="HTH tetR-type" evidence="4">
    <location>
        <begin position="12"/>
        <end position="72"/>
    </location>
</feature>
<proteinExistence type="predicted"/>
<dbReference type="InterPro" id="IPR025996">
    <property type="entry name" value="MT1864/Rv1816-like_C"/>
</dbReference>
<name>A0A160TBQ4_9ZZZZ</name>
<organism evidence="5">
    <name type="scientific">hydrothermal vent metagenome</name>
    <dbReference type="NCBI Taxonomy" id="652676"/>
    <lineage>
        <taxon>unclassified sequences</taxon>
        <taxon>metagenomes</taxon>
        <taxon>ecological metagenomes</taxon>
    </lineage>
</organism>
<dbReference type="InterPro" id="IPR036271">
    <property type="entry name" value="Tet_transcr_reg_TetR-rel_C_sf"/>
</dbReference>
<protein>
    <submittedName>
        <fullName evidence="5">Transcriptional regulator, TetR family</fullName>
    </submittedName>
</protein>
<accession>A0A160TBQ4</accession>
<dbReference type="SUPFAM" id="SSF48498">
    <property type="entry name" value="Tetracyclin repressor-like, C-terminal domain"/>
    <property type="match status" value="1"/>
</dbReference>
<dbReference type="Pfam" id="PF00440">
    <property type="entry name" value="TetR_N"/>
    <property type="match status" value="1"/>
</dbReference>
<dbReference type="AlphaFoldDB" id="A0A160TBQ4"/>
<dbReference type="Gene3D" id="1.10.357.10">
    <property type="entry name" value="Tetracycline Repressor, domain 2"/>
    <property type="match status" value="1"/>
</dbReference>